<dbReference type="OMA" id="ISHHAHI"/>
<organism evidence="2">
    <name type="scientific">Picea sitchensis</name>
    <name type="common">Sitka spruce</name>
    <name type="synonym">Pinus sitchensis</name>
    <dbReference type="NCBI Taxonomy" id="3332"/>
    <lineage>
        <taxon>Eukaryota</taxon>
        <taxon>Viridiplantae</taxon>
        <taxon>Streptophyta</taxon>
        <taxon>Embryophyta</taxon>
        <taxon>Tracheophyta</taxon>
        <taxon>Spermatophyta</taxon>
        <taxon>Pinopsida</taxon>
        <taxon>Pinidae</taxon>
        <taxon>Conifers I</taxon>
        <taxon>Pinales</taxon>
        <taxon>Pinaceae</taxon>
        <taxon>Picea</taxon>
    </lineage>
</organism>
<dbReference type="AlphaFoldDB" id="B8LL76"/>
<feature type="domain" description="Nuclease associated modular" evidence="1">
    <location>
        <begin position="127"/>
        <end position="158"/>
    </location>
</feature>
<proteinExistence type="evidence at transcript level"/>
<dbReference type="GO" id="GO:0003677">
    <property type="term" value="F:DNA binding"/>
    <property type="evidence" value="ECO:0007669"/>
    <property type="project" value="InterPro"/>
</dbReference>
<dbReference type="InterPro" id="IPR003611">
    <property type="entry name" value="NUMOD3"/>
</dbReference>
<dbReference type="PANTHER" id="PTHR34199:SF2">
    <property type="entry name" value="NUMOD3 MOTIF FAMILY PROTEIN, EXPRESSED"/>
    <property type="match status" value="1"/>
</dbReference>
<reference evidence="2" key="1">
    <citation type="submission" date="2007-06" db="EMBL/GenBank/DDBJ databases">
        <title>Full length cDNA sequences from Sitka Spruce (Picea sitchensis).</title>
        <authorList>
            <person name="Ralph S.G."/>
            <person name="Chun H.E."/>
            <person name="Liao N."/>
            <person name="Ali J."/>
            <person name="Reid K."/>
            <person name="Kolosova N."/>
            <person name="Cooper N."/>
            <person name="Cullis C."/>
            <person name="Jancsik S."/>
            <person name="Moore R."/>
            <person name="Mayo M."/>
            <person name="Wagner S."/>
            <person name="Holt R.A."/>
            <person name="Jones S.J.M."/>
            <person name="Marra M.A."/>
            <person name="Ritland C.E."/>
            <person name="Ritland K."/>
            <person name="Bohlmann J."/>
        </authorList>
    </citation>
    <scope>NUCLEOTIDE SEQUENCE</scope>
    <source>
        <tissue evidence="2">Green portion of the leader tissue</tissue>
    </source>
</reference>
<evidence type="ECO:0000313" key="2">
    <source>
        <dbReference type="EMBL" id="ABR16406.1"/>
    </source>
</evidence>
<protein>
    <recommendedName>
        <fullName evidence="1">Nuclease associated modular domain-containing protein</fullName>
    </recommendedName>
</protein>
<dbReference type="EMBL" id="EF676506">
    <property type="protein sequence ID" value="ABR16406.1"/>
    <property type="molecule type" value="mRNA"/>
</dbReference>
<dbReference type="Pfam" id="PF07460">
    <property type="entry name" value="NUMOD3"/>
    <property type="match status" value="1"/>
</dbReference>
<evidence type="ECO:0000259" key="1">
    <source>
        <dbReference type="Pfam" id="PF07460"/>
    </source>
</evidence>
<name>B8LL76_PICSI</name>
<accession>B8LL76</accession>
<sequence>MSSDWRATFMPLSDTITLQSSLRTGVLVKSFCPLPHGRNLANFVQIKNDKLPSRWKTGLQFSSQAASKSRHLIVLGSVVIKTVAAISPIENVFPVLQEENININNGVQSGLDRISVNDMEKMPSKKDERRMRIRNANKGKVPWNKGRKQSPETLALIRERTKQAMQDPKVRKKLLNCAHPQSEHTKMKIGIAVRKALEESRKKKKLQETCLLEWEDIIAEAARIGAYDEEELQRDAYAILKEKMHQEWLQALKMDKAMGKRKDKRAPKPVEQKKKISEAIRTKWEDPDYRQRVCSGMKNIYRNRPYSVRRVARRENVNENRPSSSVRRVVRKQILKEGAKSSALKTAEKNYKFLTALNTCRLMSPTIFSDSMADKKLDKIKQLLANQSTIEMMKRETAERARLLIAEAQKAAESLEAAAVTNATAQASLFETRKLLSEAIQTLRSAESASNADGHVLQRNLGSNGDAKTLQLNYYMDNSLVIPRAKTGPFDVNDTHYLSFSNNGKENNYDTYGSRAGISLNGMLADGISHHAHIYSHSTEIGRTEVLSYVNSVFRIPNNTPEDTAKVFEAITNETDGNNIMSHPDHNFPCPSVNHASMVAESTVLDTTGEFEGRPVTNLLKDITVSVDAKPVASNGQTENIAGISETKSAHTCSNGILASNKDVKKTWVRGRLIEVKGD</sequence>
<dbReference type="PANTHER" id="PTHR34199">
    <property type="entry name" value="NUMOD3 MOTIF FAMILY PROTEIN, EXPRESSED"/>
    <property type="match status" value="1"/>
</dbReference>